<name>A0AA87LRK8_9BACL</name>
<feature type="coiled-coil region" evidence="1">
    <location>
        <begin position="64"/>
        <end position="105"/>
    </location>
</feature>
<dbReference type="AlphaFoldDB" id="A0AA87LRK8"/>
<organism evidence="2 3">
    <name type="scientific">Planococcus antarcticus DSM 14505</name>
    <dbReference type="NCBI Taxonomy" id="1185653"/>
    <lineage>
        <taxon>Bacteria</taxon>
        <taxon>Bacillati</taxon>
        <taxon>Bacillota</taxon>
        <taxon>Bacilli</taxon>
        <taxon>Bacillales</taxon>
        <taxon>Caryophanaceae</taxon>
        <taxon>Planococcus</taxon>
    </lineage>
</organism>
<evidence type="ECO:0000256" key="1">
    <source>
        <dbReference type="SAM" id="Coils"/>
    </source>
</evidence>
<evidence type="ECO:0000313" key="3">
    <source>
        <dbReference type="Proteomes" id="UP000004725"/>
    </source>
</evidence>
<dbReference type="EMBL" id="AJYB01000075">
    <property type="protein sequence ID" value="EIM05414.1"/>
    <property type="molecule type" value="Genomic_DNA"/>
</dbReference>
<comment type="caution">
    <text evidence="2">The sequence shown here is derived from an EMBL/GenBank/DDBJ whole genome shotgun (WGS) entry which is preliminary data.</text>
</comment>
<keyword evidence="1" id="KW-0175">Coiled coil</keyword>
<gene>
    <name evidence="2" type="ORF">A1A1_16283</name>
</gene>
<dbReference type="RefSeq" id="WP_006831209.1">
    <property type="nucleotide sequence ID" value="NZ_AJYB01000075.1"/>
</dbReference>
<evidence type="ECO:0000313" key="2">
    <source>
        <dbReference type="EMBL" id="EIM05414.1"/>
    </source>
</evidence>
<protein>
    <submittedName>
        <fullName evidence="2">Uncharacterized protein</fullName>
    </submittedName>
</protein>
<dbReference type="Proteomes" id="UP000004725">
    <property type="component" value="Unassembled WGS sequence"/>
</dbReference>
<proteinExistence type="predicted"/>
<reference evidence="2 3" key="1">
    <citation type="journal article" date="2012" name="J. Bacteriol.">
        <title>Genome Sequence of the Antarctic Psychrophile Bacterium Planococcus antarcticus DSM 14505.</title>
        <authorList>
            <person name="Margolles A."/>
            <person name="Gueimonde M."/>
            <person name="Sanchez B."/>
        </authorList>
    </citation>
    <scope>NUCLEOTIDE SEQUENCE [LARGE SCALE GENOMIC DNA]</scope>
    <source>
        <strain evidence="2 3">DSM 14505</strain>
    </source>
</reference>
<sequence>MDAGKELIVNPENSDAILQDLTDSLTAKAEEIQSSVGQEAISDAVASNTDLSEVEADEATINIVDGLNEATDQASEQIENAQAALKDASQELDQTIADLRQSTEKVT</sequence>
<accession>A0AA87LRK8</accession>